<evidence type="ECO:0000256" key="1">
    <source>
        <dbReference type="SAM" id="Phobius"/>
    </source>
</evidence>
<protein>
    <recommendedName>
        <fullName evidence="2">DUF6535 domain-containing protein</fullName>
    </recommendedName>
</protein>
<keyword evidence="1" id="KW-0472">Membrane</keyword>
<evidence type="ECO:0000313" key="4">
    <source>
        <dbReference type="Proteomes" id="UP000054007"/>
    </source>
</evidence>
<dbReference type="InterPro" id="IPR045338">
    <property type="entry name" value="DUF6535"/>
</dbReference>
<evidence type="ECO:0000259" key="2">
    <source>
        <dbReference type="Pfam" id="PF20153"/>
    </source>
</evidence>
<keyword evidence="4" id="KW-1185">Reference proteome</keyword>
<feature type="domain" description="DUF6535" evidence="2">
    <location>
        <begin position="23"/>
        <end position="204"/>
    </location>
</feature>
<dbReference type="Pfam" id="PF20153">
    <property type="entry name" value="DUF6535"/>
    <property type="match status" value="1"/>
</dbReference>
<feature type="non-terminal residue" evidence="3">
    <location>
        <position position="1"/>
    </location>
</feature>
<dbReference type="OrthoDB" id="3219854at2759"/>
<name>A0A0D7B3K6_9AGAR</name>
<dbReference type="EMBL" id="KN880605">
    <property type="protein sequence ID" value="KIY65082.1"/>
    <property type="molecule type" value="Genomic_DNA"/>
</dbReference>
<keyword evidence="1" id="KW-0812">Transmembrane</keyword>
<proteinExistence type="predicted"/>
<feature type="transmembrane region" description="Helical" evidence="1">
    <location>
        <begin position="44"/>
        <end position="64"/>
    </location>
</feature>
<sequence length="206" mass="23010">DDYEAKYPEDEPFHEADENARVWHVYMEHAEVDDAKMTADMRDALDVLLVFAGLFASVLTTFVAQTSQQLSPDFAEMTASLLFEANALQRALAAGMPPDSVPHSPLSPESPFVPNSSIVWVNALWMVSLTLSLSAALLAVIVKQWLRRYMENRPTGSVRERARVRQFRFLSLWQWHVFSLVGGIPVIVHISVALFLAGLTILLASL</sequence>
<evidence type="ECO:0000313" key="3">
    <source>
        <dbReference type="EMBL" id="KIY65082.1"/>
    </source>
</evidence>
<feature type="transmembrane region" description="Helical" evidence="1">
    <location>
        <begin position="118"/>
        <end position="142"/>
    </location>
</feature>
<reference evidence="3 4" key="1">
    <citation type="journal article" date="2015" name="Fungal Genet. Biol.">
        <title>Evolution of novel wood decay mechanisms in Agaricales revealed by the genome sequences of Fistulina hepatica and Cylindrobasidium torrendii.</title>
        <authorList>
            <person name="Floudas D."/>
            <person name="Held B.W."/>
            <person name="Riley R."/>
            <person name="Nagy L.G."/>
            <person name="Koehler G."/>
            <person name="Ransdell A.S."/>
            <person name="Younus H."/>
            <person name="Chow J."/>
            <person name="Chiniquy J."/>
            <person name="Lipzen A."/>
            <person name="Tritt A."/>
            <person name="Sun H."/>
            <person name="Haridas S."/>
            <person name="LaButti K."/>
            <person name="Ohm R.A."/>
            <person name="Kues U."/>
            <person name="Blanchette R.A."/>
            <person name="Grigoriev I.V."/>
            <person name="Minto R.E."/>
            <person name="Hibbett D.S."/>
        </authorList>
    </citation>
    <scope>NUCLEOTIDE SEQUENCE [LARGE SCALE GENOMIC DNA]</scope>
    <source>
        <strain evidence="3 4">FP15055 ss-10</strain>
    </source>
</reference>
<accession>A0A0D7B3K6</accession>
<gene>
    <name evidence="3" type="ORF">CYLTODRAFT_315387</name>
</gene>
<keyword evidence="1" id="KW-1133">Transmembrane helix</keyword>
<organism evidence="3 4">
    <name type="scientific">Cylindrobasidium torrendii FP15055 ss-10</name>
    <dbReference type="NCBI Taxonomy" id="1314674"/>
    <lineage>
        <taxon>Eukaryota</taxon>
        <taxon>Fungi</taxon>
        <taxon>Dikarya</taxon>
        <taxon>Basidiomycota</taxon>
        <taxon>Agaricomycotina</taxon>
        <taxon>Agaricomycetes</taxon>
        <taxon>Agaricomycetidae</taxon>
        <taxon>Agaricales</taxon>
        <taxon>Marasmiineae</taxon>
        <taxon>Physalacriaceae</taxon>
        <taxon>Cylindrobasidium</taxon>
    </lineage>
</organism>
<dbReference type="Proteomes" id="UP000054007">
    <property type="component" value="Unassembled WGS sequence"/>
</dbReference>
<dbReference type="AlphaFoldDB" id="A0A0D7B3K6"/>
<feature type="non-terminal residue" evidence="3">
    <location>
        <position position="206"/>
    </location>
</feature>
<feature type="transmembrane region" description="Helical" evidence="1">
    <location>
        <begin position="175"/>
        <end position="204"/>
    </location>
</feature>